<feature type="compositionally biased region" description="Low complexity" evidence="5">
    <location>
        <begin position="168"/>
        <end position="181"/>
    </location>
</feature>
<feature type="region of interest" description="Disordered" evidence="5">
    <location>
        <begin position="264"/>
        <end position="312"/>
    </location>
</feature>
<feature type="compositionally biased region" description="Basic and acidic residues" evidence="5">
    <location>
        <begin position="146"/>
        <end position="160"/>
    </location>
</feature>
<accession>A0A2T0A5P8</accession>
<dbReference type="EMBL" id="LCTV02000008">
    <property type="protein sequence ID" value="PRQ73337.1"/>
    <property type="molecule type" value="Genomic_DNA"/>
</dbReference>
<keyword evidence="3" id="KW-0963">Cytoplasm</keyword>
<feature type="compositionally biased region" description="Basic and acidic residues" evidence="5">
    <location>
        <begin position="124"/>
        <end position="133"/>
    </location>
</feature>
<dbReference type="PANTHER" id="PTHR31250:SF27">
    <property type="entry name" value="IQ DOMAIN-CONTAINING PROTEIN IQM5"/>
    <property type="match status" value="1"/>
</dbReference>
<evidence type="ECO:0000256" key="3">
    <source>
        <dbReference type="ARBA" id="ARBA00022490"/>
    </source>
</evidence>
<feature type="region of interest" description="Disordered" evidence="5">
    <location>
        <begin position="1"/>
        <end position="106"/>
    </location>
</feature>
<feature type="region of interest" description="Disordered" evidence="5">
    <location>
        <begin position="121"/>
        <end position="188"/>
    </location>
</feature>
<evidence type="ECO:0000313" key="6">
    <source>
        <dbReference type="EMBL" id="PRQ73337.1"/>
    </source>
</evidence>
<dbReference type="PANTHER" id="PTHR31250">
    <property type="entry name" value="IQ DOMAIN-CONTAINING PROTEIN IQM3"/>
    <property type="match status" value="1"/>
</dbReference>
<dbReference type="OrthoDB" id="7344096at2759"/>
<comment type="caution">
    <text evidence="6">The sequence shown here is derived from an EMBL/GenBank/DDBJ whole genome shotgun (WGS) entry which is preliminary data.</text>
</comment>
<feature type="compositionally biased region" description="Basic residues" evidence="5">
    <location>
        <begin position="297"/>
        <end position="312"/>
    </location>
</feature>
<dbReference type="GO" id="GO:0005737">
    <property type="term" value="C:cytoplasm"/>
    <property type="evidence" value="ECO:0007669"/>
    <property type="project" value="UniProtKB-SubCell"/>
</dbReference>
<sequence>MPAPDYDYRKSSVEEDRRRANEVWERVERRKRDSRPASQGEGASGNGADGSADGQHDSKQDSAARSIQSRYRQHVDQRTANGCNMSSSKRWKDGMKQRQMSEAGHDLKDGLLVWAKDGQPLDTSKYHEDRGPDKGGIVAISEEEYQENRRKENEKLKKLAEAGQGDISSSDYDSSSSSSSSDEADEVREGVRAYGDKGGTAGHGKGVRQAKEVLAFWDRWFCHSGKRRWLYVSDLQNNLYVGIKKTGSFQHSSFLYGARCTSSHSSAHSKTSTSTCRKSRSQNPFSRSAESRSTASSRRRRRTSRSGSRRAC</sequence>
<gene>
    <name evidence="6" type="ORF">AAT19DRAFT_16090</name>
</gene>
<dbReference type="GO" id="GO:0005634">
    <property type="term" value="C:nucleus"/>
    <property type="evidence" value="ECO:0007669"/>
    <property type="project" value="UniProtKB-SubCell"/>
</dbReference>
<organism evidence="6 7">
    <name type="scientific">Rhodotorula toruloides</name>
    <name type="common">Yeast</name>
    <name type="synonym">Rhodosporidium toruloides</name>
    <dbReference type="NCBI Taxonomy" id="5286"/>
    <lineage>
        <taxon>Eukaryota</taxon>
        <taxon>Fungi</taxon>
        <taxon>Dikarya</taxon>
        <taxon>Basidiomycota</taxon>
        <taxon>Pucciniomycotina</taxon>
        <taxon>Microbotryomycetes</taxon>
        <taxon>Sporidiobolales</taxon>
        <taxon>Sporidiobolaceae</taxon>
        <taxon>Rhodotorula</taxon>
    </lineage>
</organism>
<feature type="compositionally biased region" description="Basic and acidic residues" evidence="5">
    <location>
        <begin position="1"/>
        <end position="35"/>
    </location>
</feature>
<dbReference type="Proteomes" id="UP000239560">
    <property type="component" value="Unassembled WGS sequence"/>
</dbReference>
<keyword evidence="4" id="KW-0539">Nucleus</keyword>
<feature type="compositionally biased region" description="Low complexity" evidence="5">
    <location>
        <begin position="264"/>
        <end position="276"/>
    </location>
</feature>
<protein>
    <submittedName>
        <fullName evidence="6">Uncharacterized protein</fullName>
    </submittedName>
</protein>
<dbReference type="InterPro" id="IPR044159">
    <property type="entry name" value="IQM"/>
</dbReference>
<name>A0A2T0A5P8_RHOTO</name>
<proteinExistence type="predicted"/>
<evidence type="ECO:0000256" key="2">
    <source>
        <dbReference type="ARBA" id="ARBA00004496"/>
    </source>
</evidence>
<dbReference type="AlphaFoldDB" id="A0A2T0A5P8"/>
<evidence type="ECO:0000256" key="5">
    <source>
        <dbReference type="SAM" id="MobiDB-lite"/>
    </source>
</evidence>
<feature type="compositionally biased region" description="Polar residues" evidence="5">
    <location>
        <begin position="78"/>
        <end position="88"/>
    </location>
</feature>
<reference evidence="6 7" key="1">
    <citation type="journal article" date="2018" name="Elife">
        <title>Functional genomics of lipid metabolism in the oleaginous yeast Rhodosporidium toruloides.</title>
        <authorList>
            <person name="Coradetti S.T."/>
            <person name="Pinel D."/>
            <person name="Geiselman G."/>
            <person name="Ito M."/>
            <person name="Mondo S."/>
            <person name="Reilly M.C."/>
            <person name="Cheng Y.F."/>
            <person name="Bauer S."/>
            <person name="Grigoriev I."/>
            <person name="Gladden J.M."/>
            <person name="Simmons B.A."/>
            <person name="Brem R."/>
            <person name="Arkin A.P."/>
            <person name="Skerker J.M."/>
        </authorList>
    </citation>
    <scope>NUCLEOTIDE SEQUENCE [LARGE SCALE GENOMIC DNA]</scope>
    <source>
        <strain evidence="6 7">NBRC 0880</strain>
    </source>
</reference>
<feature type="compositionally biased region" description="Low complexity" evidence="5">
    <location>
        <begin position="286"/>
        <end position="296"/>
    </location>
</feature>
<evidence type="ECO:0000313" key="7">
    <source>
        <dbReference type="Proteomes" id="UP000239560"/>
    </source>
</evidence>
<evidence type="ECO:0000256" key="1">
    <source>
        <dbReference type="ARBA" id="ARBA00004123"/>
    </source>
</evidence>
<evidence type="ECO:0000256" key="4">
    <source>
        <dbReference type="ARBA" id="ARBA00023242"/>
    </source>
</evidence>
<comment type="subcellular location">
    <subcellularLocation>
        <location evidence="2">Cytoplasm</location>
    </subcellularLocation>
    <subcellularLocation>
        <location evidence="1">Nucleus</location>
    </subcellularLocation>
</comment>